<accession>A0A7X6D9Z6</accession>
<gene>
    <name evidence="1" type="ORF">HED35_10580</name>
</gene>
<dbReference type="EMBL" id="JAAVMB010000012">
    <property type="protein sequence ID" value="NKC68534.1"/>
    <property type="molecule type" value="Genomic_DNA"/>
</dbReference>
<dbReference type="AlphaFoldDB" id="A0A7X6D9Z6"/>
<comment type="caution">
    <text evidence="1">The sequence shown here is derived from an EMBL/GenBank/DDBJ whole genome shotgun (WGS) entry which is preliminary data.</text>
</comment>
<evidence type="ECO:0000313" key="2">
    <source>
        <dbReference type="Proteomes" id="UP000521358"/>
    </source>
</evidence>
<dbReference type="Proteomes" id="UP000521358">
    <property type="component" value="Unassembled WGS sequence"/>
</dbReference>
<dbReference type="RefSeq" id="WP_167807722.1">
    <property type="nucleotide sequence ID" value="NZ_JAAVMB010000012.1"/>
</dbReference>
<organism evidence="1 2">
    <name type="scientific">Vagococcus fluvialis</name>
    <dbReference type="NCBI Taxonomy" id="2738"/>
    <lineage>
        <taxon>Bacteria</taxon>
        <taxon>Bacillati</taxon>
        <taxon>Bacillota</taxon>
        <taxon>Bacilli</taxon>
        <taxon>Lactobacillales</taxon>
        <taxon>Enterococcaceae</taxon>
        <taxon>Vagococcus</taxon>
    </lineage>
</organism>
<protein>
    <submittedName>
        <fullName evidence="1">Uncharacterized protein</fullName>
    </submittedName>
</protein>
<name>A0A7X6D9Z6_9ENTE</name>
<sequence>MKKIIQGVFIVTLVLMSQIILVTEVNAENWSNFTSPSETPPFTIGIDDGIDFNPDAMNFKLLGGDNKAILYKSDGHTVDKIVPLFTTSFNNIFETGQSVRITKVGVRNGKYLDLLIKNIGLVRGGYFNTLPNGTVTFYRSNRNASDLYSSYLNMEVFYNDDTITLKNQSFYLPTRITSIDYYLGQFVKGYPTANTKAFYYSNSDNFIKTNVKLDRSFSSLFTYMSAMGRSSSNEGNFTVYGDTGENGYKLGSYNGSDAASAIHFFQPGQKSLLPVNYDPLQIPKEATSINNGEKMSIEMKQTLNTQSSSNYIPTQDSFELVITEKNSGFLNIDDNDFILSIDGNEISNDGSSYTLEIDRQDTQHEIKIILKSEFLNHWNQISSSNGVEKVLSIKQTSNINQNETSIKEAINEGQFIMPFSSKLTYNIAPDSETNPLEVTVDTPIQDVLLNVEPELTADIETKKTVRKGTILNDIPINQLIQNERNINFPWDRVTAIYKEPDTVFNEIGTHEIVLNLISETFSTIVPMEVSINVVENFEYEIIATEQNAWTTDEQLVANNNWISGVVFDPSNPEIEHDIAVDSITITAKKNKDDTNFVPIDIIDMLSQGKTIYRATVVGHVELDGEIISFTDENIEIPVNIKKLDLIGEGSENIQIGRLTKFEDIDFKTWVTNVQLEGQLTESSPKLEIPLNNNSDFDYTVEPKSGQSFNTDTIGYQNYTLIITATTQINGEQTFNPVEVEVRFLVIGLGLHHPDEIVFEPGVSEVYKKQILKRQNKEWAIDIQDTRINPVDDWQVYVKLEQEFQTELSNGITQKISDLLVFRGQDSGQPHYNEYKYVDKENLAILHGKGNLNKLWDEDYGLLLISDPKSSMSIKAGDYTALIQFTLADVPMEGDKTNEQ</sequence>
<reference evidence="1 2" key="1">
    <citation type="submission" date="2020-03" db="EMBL/GenBank/DDBJ databases">
        <title>Bacterial samples isolated from urine from healthy bovine heifers (Gyr breed).</title>
        <authorList>
            <person name="Giannattasio-Ferraz S."/>
            <person name="Maskeri L."/>
            <person name="Penido A."/>
            <person name="Barbosa-Stancioli E.F."/>
            <person name="Putonti C."/>
        </authorList>
    </citation>
    <scope>NUCLEOTIDE SEQUENCE [LARGE SCALE GENOMIC DNA]</scope>
    <source>
        <strain evidence="1 2">UFMG-H7</strain>
    </source>
</reference>
<proteinExistence type="predicted"/>
<evidence type="ECO:0000313" key="1">
    <source>
        <dbReference type="EMBL" id="NKC68534.1"/>
    </source>
</evidence>